<organism evidence="3 4">
    <name type="scientific">Aquilegia coerulea</name>
    <name type="common">Rocky mountain columbine</name>
    <dbReference type="NCBI Taxonomy" id="218851"/>
    <lineage>
        <taxon>Eukaryota</taxon>
        <taxon>Viridiplantae</taxon>
        <taxon>Streptophyta</taxon>
        <taxon>Embryophyta</taxon>
        <taxon>Tracheophyta</taxon>
        <taxon>Spermatophyta</taxon>
        <taxon>Magnoliopsida</taxon>
        <taxon>Ranunculales</taxon>
        <taxon>Ranunculaceae</taxon>
        <taxon>Thalictroideae</taxon>
        <taxon>Aquilegia</taxon>
    </lineage>
</organism>
<feature type="region of interest" description="Disordered" evidence="1">
    <location>
        <begin position="343"/>
        <end position="364"/>
    </location>
</feature>
<dbReference type="InterPro" id="IPR013187">
    <property type="entry name" value="F-box-assoc_dom_typ3"/>
</dbReference>
<dbReference type="PANTHER" id="PTHR31111:SF136">
    <property type="entry name" value="F-BOX ASSOCIATED DOMAIN-CONTAINING PROTEIN"/>
    <property type="match status" value="1"/>
</dbReference>
<dbReference type="SUPFAM" id="SSF81383">
    <property type="entry name" value="F-box domain"/>
    <property type="match status" value="1"/>
</dbReference>
<dbReference type="PROSITE" id="PS50181">
    <property type="entry name" value="FBOX"/>
    <property type="match status" value="1"/>
</dbReference>
<dbReference type="Pfam" id="PF08268">
    <property type="entry name" value="FBA_3"/>
    <property type="match status" value="1"/>
</dbReference>
<dbReference type="CDD" id="cd22157">
    <property type="entry name" value="F-box_AtFBW1-like"/>
    <property type="match status" value="1"/>
</dbReference>
<evidence type="ECO:0000256" key="1">
    <source>
        <dbReference type="SAM" id="MobiDB-lite"/>
    </source>
</evidence>
<dbReference type="SMART" id="SM00256">
    <property type="entry name" value="FBOX"/>
    <property type="match status" value="1"/>
</dbReference>
<dbReference type="EMBL" id="KZ305026">
    <property type="protein sequence ID" value="PIA54739.1"/>
    <property type="molecule type" value="Genomic_DNA"/>
</dbReference>
<dbReference type="PANTHER" id="PTHR31111">
    <property type="entry name" value="BNAA05G37150D PROTEIN-RELATED"/>
    <property type="match status" value="1"/>
</dbReference>
<reference evidence="3 4" key="1">
    <citation type="submission" date="2017-09" db="EMBL/GenBank/DDBJ databases">
        <title>WGS assembly of Aquilegia coerulea Goldsmith.</title>
        <authorList>
            <person name="Hodges S."/>
            <person name="Kramer E."/>
            <person name="Nordborg M."/>
            <person name="Tomkins J."/>
            <person name="Borevitz J."/>
            <person name="Derieg N."/>
            <person name="Yan J."/>
            <person name="Mihaltcheva S."/>
            <person name="Hayes R.D."/>
            <person name="Rokhsar D."/>
        </authorList>
    </citation>
    <scope>NUCLEOTIDE SEQUENCE [LARGE SCALE GENOMIC DNA]</scope>
    <source>
        <strain evidence="4">cv. Goldsmith</strain>
    </source>
</reference>
<feature type="domain" description="F-box" evidence="2">
    <location>
        <begin position="12"/>
        <end position="57"/>
    </location>
</feature>
<protein>
    <recommendedName>
        <fullName evidence="2">F-box domain-containing protein</fullName>
    </recommendedName>
</protein>
<dbReference type="InterPro" id="IPR001810">
    <property type="entry name" value="F-box_dom"/>
</dbReference>
<feature type="compositionally biased region" description="Basic residues" evidence="1">
    <location>
        <begin position="355"/>
        <end position="364"/>
    </location>
</feature>
<evidence type="ECO:0000313" key="4">
    <source>
        <dbReference type="Proteomes" id="UP000230069"/>
    </source>
</evidence>
<keyword evidence="4" id="KW-1185">Reference proteome</keyword>
<evidence type="ECO:0000313" key="3">
    <source>
        <dbReference type="EMBL" id="PIA54739.1"/>
    </source>
</evidence>
<evidence type="ECO:0000259" key="2">
    <source>
        <dbReference type="PROSITE" id="PS50181"/>
    </source>
</evidence>
<accession>A0A2G5EG76</accession>
<name>A0A2G5EG76_AQUCA</name>
<dbReference type="Gene3D" id="1.20.1280.50">
    <property type="match status" value="1"/>
</dbReference>
<dbReference type="OrthoDB" id="610337at2759"/>
<dbReference type="InParanoid" id="A0A2G5EG76"/>
<sequence length="364" mass="42152">MRRSIRLLVKKITWNVSFPEEILIEIFSRLPVKLLLQCKCLSKNWYKLISSPHFVRLHHHHLNANQYNERILFASSSNHQSVILHSLDHKTDNDTTAEYKSLCLPTNKIIVAGSCNGLVWFGCDPLTNTYKAVRIDVYSSTVNLGYCEAYVYTLGTKEWRRLTRVSRLLNINTVPHVNGALHWFKLTDYSKWTDTPRWINSVSIVSFNVGREEFLEVPWISLPKVYHNTLGLLQGCLASYAFDYYGDGSTDIWLMKDYGVKESWTKILSIPTQVERKIIEPIIIGEKGEILFARKFWLSRNKGHLYAYDPMSNSANEYAKDIIAWFDVYTYVESLVQIPSYSGEDETKKQGNTGVRRKRKAKAH</sequence>
<gene>
    <name evidence="3" type="ORF">AQUCO_00900961v1</name>
</gene>
<dbReference type="FunCoup" id="A0A2G5EG76">
    <property type="interactions" value="419"/>
</dbReference>
<dbReference type="Proteomes" id="UP000230069">
    <property type="component" value="Unassembled WGS sequence"/>
</dbReference>
<proteinExistence type="predicted"/>
<dbReference type="Pfam" id="PF00646">
    <property type="entry name" value="F-box"/>
    <property type="match status" value="1"/>
</dbReference>
<dbReference type="STRING" id="218851.A0A2G5EG76"/>
<dbReference type="AlphaFoldDB" id="A0A2G5EG76"/>
<dbReference type="InterPro" id="IPR036047">
    <property type="entry name" value="F-box-like_dom_sf"/>
</dbReference>